<feature type="transmembrane region" description="Helical" evidence="1">
    <location>
        <begin position="234"/>
        <end position="252"/>
    </location>
</feature>
<evidence type="ECO:0008006" key="4">
    <source>
        <dbReference type="Google" id="ProtNLM"/>
    </source>
</evidence>
<dbReference type="FunCoup" id="A7SPY0">
    <property type="interactions" value="2"/>
</dbReference>
<accession>A7SPY0</accession>
<dbReference type="PANTHER" id="PTHR31226:SF1">
    <property type="entry name" value="TRANSMEMBRANE PROTEIN 117"/>
    <property type="match status" value="1"/>
</dbReference>
<gene>
    <name evidence="2" type="ORF">NEMVEDRAFT_v1g11324</name>
</gene>
<dbReference type="GO" id="GO:0070059">
    <property type="term" value="P:intrinsic apoptotic signaling pathway in response to endoplasmic reticulum stress"/>
    <property type="evidence" value="ECO:0000318"/>
    <property type="project" value="GO_Central"/>
</dbReference>
<dbReference type="PhylomeDB" id="A7SPY0"/>
<evidence type="ECO:0000313" key="3">
    <source>
        <dbReference type="Proteomes" id="UP000001593"/>
    </source>
</evidence>
<feature type="transmembrane region" description="Helical" evidence="1">
    <location>
        <begin position="289"/>
        <end position="309"/>
    </location>
</feature>
<feature type="transmembrane region" description="Helical" evidence="1">
    <location>
        <begin position="12"/>
        <end position="29"/>
    </location>
</feature>
<feature type="transmembrane region" description="Helical" evidence="1">
    <location>
        <begin position="66"/>
        <end position="84"/>
    </location>
</feature>
<evidence type="ECO:0000256" key="1">
    <source>
        <dbReference type="SAM" id="Phobius"/>
    </source>
</evidence>
<feature type="transmembrane region" description="Helical" evidence="1">
    <location>
        <begin position="391"/>
        <end position="410"/>
    </location>
</feature>
<keyword evidence="3" id="KW-1185">Reference proteome</keyword>
<organism evidence="2 3">
    <name type="scientific">Nematostella vectensis</name>
    <name type="common">Starlet sea anemone</name>
    <dbReference type="NCBI Taxonomy" id="45351"/>
    <lineage>
        <taxon>Eukaryota</taxon>
        <taxon>Metazoa</taxon>
        <taxon>Cnidaria</taxon>
        <taxon>Anthozoa</taxon>
        <taxon>Hexacorallia</taxon>
        <taxon>Actiniaria</taxon>
        <taxon>Edwardsiidae</taxon>
        <taxon>Nematostella</taxon>
    </lineage>
</organism>
<feature type="transmembrane region" description="Helical" evidence="1">
    <location>
        <begin position="105"/>
        <end position="129"/>
    </location>
</feature>
<dbReference type="Proteomes" id="UP000001593">
    <property type="component" value="Unassembled WGS sequence"/>
</dbReference>
<sequence>KNSRYYFQHPYLRLFICYFIIFCNFLIYAEDPVAHSLSQCTIPVIGNVFAFVVNNYPPNGWAALKFFMWFFGMITGMLIGKFFVHKLLLRKWMKLSMFQEDKGSWMVMFLTTIVLLFVFSLIFNGLVSLGGSIAAYKVTSFLGFTNKTFMKAAAMGTWMGDFVTAWMVTDMMLQDKLYPHWNKRLRKWWQAGWNRIVMFWIVLIVATVIVATAITTDYLDWDRYNRWIVSSNELSRAFLAAIILVFDLCIVMQDWDFPMFRGNMDIKLPGVDTASVRIRLPRCLRKEKWYIHITGKWFNYGIIMLVIILDLNMWKNQIFYNPYEFGQYTLPSHHICYIEDRAFLATANETMVSYDWRATHINPATNLSYASADRKMNAKYFGYSLGVKSTAFIPSIAVFILFGLLIWFYGR</sequence>
<feature type="non-terminal residue" evidence="2">
    <location>
        <position position="411"/>
    </location>
</feature>
<reference evidence="2 3" key="1">
    <citation type="journal article" date="2007" name="Science">
        <title>Sea anemone genome reveals ancestral eumetazoan gene repertoire and genomic organization.</title>
        <authorList>
            <person name="Putnam N.H."/>
            <person name="Srivastava M."/>
            <person name="Hellsten U."/>
            <person name="Dirks B."/>
            <person name="Chapman J."/>
            <person name="Salamov A."/>
            <person name="Terry A."/>
            <person name="Shapiro H."/>
            <person name="Lindquist E."/>
            <person name="Kapitonov V.V."/>
            <person name="Jurka J."/>
            <person name="Genikhovich G."/>
            <person name="Grigoriev I.V."/>
            <person name="Lucas S.M."/>
            <person name="Steele R.E."/>
            <person name="Finnerty J.R."/>
            <person name="Technau U."/>
            <person name="Martindale M.Q."/>
            <person name="Rokhsar D.S."/>
        </authorList>
    </citation>
    <scope>NUCLEOTIDE SEQUENCE [LARGE SCALE GENOMIC DNA]</scope>
    <source>
        <strain evidence="3">CH2 X CH6</strain>
    </source>
</reference>
<dbReference type="Pfam" id="PF15113">
    <property type="entry name" value="TMEM117"/>
    <property type="match status" value="1"/>
</dbReference>
<dbReference type="InterPro" id="IPR029370">
    <property type="entry name" value="TMEM117"/>
</dbReference>
<dbReference type="OMA" id="QMIFKEE"/>
<feature type="non-terminal residue" evidence="2">
    <location>
        <position position="1"/>
    </location>
</feature>
<dbReference type="HOGENOM" id="CLU_047657_0_0_1"/>
<protein>
    <recommendedName>
        <fullName evidence="4">Transmembrane protein 117</fullName>
    </recommendedName>
</protein>
<keyword evidence="1" id="KW-1133">Transmembrane helix</keyword>
<evidence type="ECO:0000313" key="2">
    <source>
        <dbReference type="EMBL" id="EDO34251.1"/>
    </source>
</evidence>
<proteinExistence type="predicted"/>
<dbReference type="OrthoDB" id="419441at2759"/>
<dbReference type="KEGG" id="nve:5505595"/>
<keyword evidence="1" id="KW-0472">Membrane</keyword>
<dbReference type="InParanoid" id="A7SPY0"/>
<dbReference type="AlphaFoldDB" id="A7SPY0"/>
<dbReference type="PANTHER" id="PTHR31226">
    <property type="entry name" value="TRANSMEMBRANE PROTEIN 117"/>
    <property type="match status" value="1"/>
</dbReference>
<feature type="transmembrane region" description="Helical" evidence="1">
    <location>
        <begin position="193"/>
        <end position="214"/>
    </location>
</feature>
<keyword evidence="1" id="KW-0812">Transmembrane</keyword>
<dbReference type="EMBL" id="DS469738">
    <property type="protein sequence ID" value="EDO34251.1"/>
    <property type="molecule type" value="Genomic_DNA"/>
</dbReference>
<name>A7SPY0_NEMVE</name>
<dbReference type="eggNOG" id="ENOG502QXR1">
    <property type="taxonomic scope" value="Eukaryota"/>
</dbReference>